<feature type="region of interest" description="Disordered" evidence="4">
    <location>
        <begin position="133"/>
        <end position="166"/>
    </location>
</feature>
<evidence type="ECO:0000256" key="2">
    <source>
        <dbReference type="ARBA" id="ARBA00022722"/>
    </source>
</evidence>
<keyword evidence="7" id="KW-1185">Reference proteome</keyword>
<dbReference type="InterPro" id="IPR014883">
    <property type="entry name" value="VRR_NUC"/>
</dbReference>
<comment type="caution">
    <text evidence="6">The sequence shown here is derived from an EMBL/GenBank/DDBJ whole genome shotgun (WGS) entry which is preliminary data.</text>
</comment>
<evidence type="ECO:0000256" key="3">
    <source>
        <dbReference type="ARBA" id="ARBA00022801"/>
    </source>
</evidence>
<protein>
    <submittedName>
        <fullName evidence="6">VRR-NUC domain-containing protein</fullName>
    </submittedName>
</protein>
<dbReference type="Proteomes" id="UP001595386">
    <property type="component" value="Unassembled WGS sequence"/>
</dbReference>
<sequence length="166" mass="18431">MTVSEHQEQVALFKWAEYAVGRWPVLELLYAIPNGGMRPAKERTDKRGRRVRYSVEAQKLRAEGVKTGVPDICLPVASGAFHGLYIEMKTRTGSPSEAQRCWIAALIRQGYRAEICHGWEQARAVIEDYLGSASSAVPPTPPGDPADYPAPRPERLGAREAERMTP</sequence>
<name>A0ABV7B6A1_9GAMM</name>
<gene>
    <name evidence="6" type="ORF">ACFODV_12915</name>
</gene>
<dbReference type="Pfam" id="PF08774">
    <property type="entry name" value="VRR_NUC"/>
    <property type="match status" value="1"/>
</dbReference>
<feature type="compositionally biased region" description="Pro residues" evidence="4">
    <location>
        <begin position="138"/>
        <end position="151"/>
    </location>
</feature>
<evidence type="ECO:0000256" key="1">
    <source>
        <dbReference type="ARBA" id="ARBA00001946"/>
    </source>
</evidence>
<proteinExistence type="predicted"/>
<comment type="cofactor">
    <cofactor evidence="1">
        <name>Mg(2+)</name>
        <dbReference type="ChEBI" id="CHEBI:18420"/>
    </cofactor>
</comment>
<dbReference type="InterPro" id="IPR011856">
    <property type="entry name" value="tRNA_endonuc-like_dom_sf"/>
</dbReference>
<feature type="compositionally biased region" description="Basic and acidic residues" evidence="4">
    <location>
        <begin position="152"/>
        <end position="166"/>
    </location>
</feature>
<dbReference type="SMART" id="SM00990">
    <property type="entry name" value="VRR_NUC"/>
    <property type="match status" value="1"/>
</dbReference>
<dbReference type="RefSeq" id="WP_379760092.1">
    <property type="nucleotide sequence ID" value="NZ_JBHRSQ010000017.1"/>
</dbReference>
<evidence type="ECO:0000259" key="5">
    <source>
        <dbReference type="SMART" id="SM00990"/>
    </source>
</evidence>
<keyword evidence="3" id="KW-0378">Hydrolase</keyword>
<dbReference type="Gene3D" id="3.40.1350.10">
    <property type="match status" value="1"/>
</dbReference>
<evidence type="ECO:0000313" key="7">
    <source>
        <dbReference type="Proteomes" id="UP001595386"/>
    </source>
</evidence>
<keyword evidence="2" id="KW-0540">Nuclease</keyword>
<dbReference type="EMBL" id="JBHRSQ010000017">
    <property type="protein sequence ID" value="MFC2992937.1"/>
    <property type="molecule type" value="Genomic_DNA"/>
</dbReference>
<evidence type="ECO:0000256" key="4">
    <source>
        <dbReference type="SAM" id="MobiDB-lite"/>
    </source>
</evidence>
<feature type="domain" description="VRR-NUC" evidence="5">
    <location>
        <begin position="37"/>
        <end position="120"/>
    </location>
</feature>
<reference evidence="7" key="1">
    <citation type="journal article" date="2019" name="Int. J. Syst. Evol. Microbiol.">
        <title>The Global Catalogue of Microorganisms (GCM) 10K type strain sequencing project: providing services to taxonomists for standard genome sequencing and annotation.</title>
        <authorList>
            <consortium name="The Broad Institute Genomics Platform"/>
            <consortium name="The Broad Institute Genome Sequencing Center for Infectious Disease"/>
            <person name="Wu L."/>
            <person name="Ma J."/>
        </authorList>
    </citation>
    <scope>NUCLEOTIDE SEQUENCE [LARGE SCALE GENOMIC DNA]</scope>
    <source>
        <strain evidence="7">KCTC 52660</strain>
    </source>
</reference>
<accession>A0ABV7B6A1</accession>
<evidence type="ECO:0000313" key="6">
    <source>
        <dbReference type="EMBL" id="MFC2992937.1"/>
    </source>
</evidence>
<organism evidence="6 7">
    <name type="scientific">Halomonas tibetensis</name>
    <dbReference type="NCBI Taxonomy" id="2259590"/>
    <lineage>
        <taxon>Bacteria</taxon>
        <taxon>Pseudomonadati</taxon>
        <taxon>Pseudomonadota</taxon>
        <taxon>Gammaproteobacteria</taxon>
        <taxon>Oceanospirillales</taxon>
        <taxon>Halomonadaceae</taxon>
        <taxon>Halomonas</taxon>
    </lineage>
</organism>